<dbReference type="SUPFAM" id="SSF46997">
    <property type="entry name" value="Bacterial immunoglobulin/albumin-binding domains"/>
    <property type="match status" value="2"/>
</dbReference>
<feature type="non-terminal residue" evidence="3">
    <location>
        <position position="1"/>
    </location>
</feature>
<evidence type="ECO:0000259" key="2">
    <source>
        <dbReference type="SMART" id="SM00844"/>
    </source>
</evidence>
<reference evidence="3 4" key="1">
    <citation type="journal article" date="2018" name="Vet. Microbiol.">
        <title>Clonal diversity and geographic distribution of methicillin-resistant Staphylococcus pseudintermedius from Australian animals: Discovery of novel sequence types.</title>
        <authorList>
            <person name="Worthing K.A."/>
            <person name="Abraham S."/>
            <person name="Coombs G.W."/>
            <person name="Pang S."/>
            <person name="Saputra S."/>
            <person name="Jordan D."/>
            <person name="Trott D.J."/>
            <person name="Norris J.M."/>
        </authorList>
    </citation>
    <scope>NUCLEOTIDE SEQUENCE [LARGE SCALE GENOMIC DNA]</scope>
    <source>
        <strain evidence="3 4">ST525 1</strain>
    </source>
</reference>
<dbReference type="Pfam" id="PF07554">
    <property type="entry name" value="FIVAR"/>
    <property type="match status" value="1"/>
</dbReference>
<dbReference type="InterPro" id="IPR020840">
    <property type="entry name" value="Extracell_matrix-bd_GA"/>
</dbReference>
<dbReference type="InterPro" id="IPR009063">
    <property type="entry name" value="Ig/albumin-bd_sf"/>
</dbReference>
<dbReference type="EMBL" id="QEIT01000759">
    <property type="protein sequence ID" value="PWZ67102.1"/>
    <property type="molecule type" value="Genomic_DNA"/>
</dbReference>
<feature type="domain" description="Extracellular matrix-binding protein ebh GA module" evidence="2">
    <location>
        <begin position="33"/>
        <end position="92"/>
    </location>
</feature>
<dbReference type="AlphaFoldDB" id="A0A317YMD0"/>
<keyword evidence="1" id="KW-0677">Repeat</keyword>
<accession>A0A317YMD0</accession>
<proteinExistence type="predicted"/>
<dbReference type="InterPro" id="IPR002988">
    <property type="entry name" value="GA_module"/>
</dbReference>
<gene>
    <name evidence="3" type="ORF">DD902_16040</name>
</gene>
<sequence length="96" mass="10076">EYDSAVTAAKAIIGQTSSPTMNAQAINQAKDQVTAKQQALNGQENLTNAPTNAKQHLNCLSDLTNAQKDAAKLQIEGATHVSEVTQAQNNADALNT</sequence>
<feature type="non-terminal residue" evidence="3">
    <location>
        <position position="96"/>
    </location>
</feature>
<evidence type="ECO:0000313" key="4">
    <source>
        <dbReference type="Proteomes" id="UP000246800"/>
    </source>
</evidence>
<evidence type="ECO:0000256" key="1">
    <source>
        <dbReference type="ARBA" id="ARBA00022737"/>
    </source>
</evidence>
<dbReference type="Gene3D" id="1.20.5.420">
    <property type="entry name" value="Immunoglobulin FC, subunit C"/>
    <property type="match status" value="2"/>
</dbReference>
<dbReference type="Proteomes" id="UP000246800">
    <property type="component" value="Unassembled WGS sequence"/>
</dbReference>
<comment type="caution">
    <text evidence="3">The sequence shown here is derived from an EMBL/GenBank/DDBJ whole genome shotgun (WGS) entry which is preliminary data.</text>
</comment>
<evidence type="ECO:0000313" key="3">
    <source>
        <dbReference type="EMBL" id="PWZ67102.1"/>
    </source>
</evidence>
<protein>
    <recommendedName>
        <fullName evidence="2">Extracellular matrix-binding protein ebh GA module domain-containing protein</fullName>
    </recommendedName>
</protein>
<dbReference type="Pfam" id="PF01468">
    <property type="entry name" value="GA"/>
    <property type="match status" value="1"/>
</dbReference>
<organism evidence="3 4">
    <name type="scientific">Staphylococcus pseudintermedius</name>
    <dbReference type="NCBI Taxonomy" id="283734"/>
    <lineage>
        <taxon>Bacteria</taxon>
        <taxon>Bacillati</taxon>
        <taxon>Bacillota</taxon>
        <taxon>Bacilli</taxon>
        <taxon>Bacillales</taxon>
        <taxon>Staphylococcaceae</taxon>
        <taxon>Staphylococcus</taxon>
        <taxon>Staphylococcus intermedius group</taxon>
    </lineage>
</organism>
<dbReference type="SMART" id="SM00844">
    <property type="entry name" value="GA"/>
    <property type="match status" value="1"/>
</dbReference>
<name>A0A317YMD0_STAPS</name>
<dbReference type="RefSeq" id="WP_146699794.1">
    <property type="nucleotide sequence ID" value="NZ_QEIT01000759.1"/>
</dbReference>